<dbReference type="RefSeq" id="XP_016759251.1">
    <property type="nucleotide sequence ID" value="XM_016905984.1"/>
</dbReference>
<evidence type="ECO:0000256" key="2">
    <source>
        <dbReference type="ARBA" id="ARBA00010058"/>
    </source>
</evidence>
<comment type="subunit">
    <text evidence="6">Occurs in many kinds of cells as a complex with monomeric actin in a 1:1 ratio.</text>
</comment>
<evidence type="ECO:0000256" key="5">
    <source>
        <dbReference type="ARBA" id="ARBA00023212"/>
    </source>
</evidence>
<dbReference type="PRINTS" id="PR00392">
    <property type="entry name" value="PROFILIN"/>
</dbReference>
<dbReference type="Gene3D" id="3.30.450.30">
    <property type="entry name" value="Dynein light chain 2a, cytoplasmic"/>
    <property type="match status" value="1"/>
</dbReference>
<dbReference type="FunFam" id="3.30.450.30:FF:000001">
    <property type="entry name" value="Profilin"/>
    <property type="match status" value="1"/>
</dbReference>
<dbReference type="Proteomes" id="UP000016931">
    <property type="component" value="Unassembled WGS sequence"/>
</dbReference>
<dbReference type="STRING" id="692275.M3AWK9"/>
<evidence type="ECO:0000256" key="6">
    <source>
        <dbReference type="RuleBase" id="RU003908"/>
    </source>
</evidence>
<dbReference type="PANTHER" id="PTHR11604">
    <property type="entry name" value="PROFILIN"/>
    <property type="match status" value="1"/>
</dbReference>
<dbReference type="GO" id="GO:0031097">
    <property type="term" value="C:medial cortex"/>
    <property type="evidence" value="ECO:0007669"/>
    <property type="project" value="EnsemblFungi"/>
</dbReference>
<dbReference type="GeneID" id="27903121"/>
<dbReference type="GO" id="GO:0000755">
    <property type="term" value="P:cytogamy"/>
    <property type="evidence" value="ECO:0007669"/>
    <property type="project" value="EnsemblFungi"/>
</dbReference>
<dbReference type="GO" id="GO:0043332">
    <property type="term" value="C:mating projection tip"/>
    <property type="evidence" value="ECO:0007669"/>
    <property type="project" value="EnsemblFungi"/>
</dbReference>
<sequence length="132" mass="14112">MSWQAYVDTSLVGTENLDKAAIFNSEGNSVWATSAGFTVSPQEMQAVVAAYKDEGTDGVKKVQSEGLHIAGERFVVIKADDRSIYGKKGREGVVLVKTTQAILVAHYPETVQPGAATNTVEQLGDYLIGVGY</sequence>
<dbReference type="InterPro" id="IPR005455">
    <property type="entry name" value="PFN_euk"/>
</dbReference>
<evidence type="ECO:0000256" key="3">
    <source>
        <dbReference type="ARBA" id="ARBA00022490"/>
    </source>
</evidence>
<dbReference type="GO" id="GO:0030041">
    <property type="term" value="P:actin filament polymerization"/>
    <property type="evidence" value="ECO:0007669"/>
    <property type="project" value="EnsemblFungi"/>
</dbReference>
<dbReference type="PROSITE" id="PS00414">
    <property type="entry name" value="PROFILIN"/>
    <property type="match status" value="1"/>
</dbReference>
<dbReference type="InterPro" id="IPR027310">
    <property type="entry name" value="Profilin_CS"/>
</dbReference>
<dbReference type="InterPro" id="IPR048278">
    <property type="entry name" value="PFN"/>
</dbReference>
<dbReference type="eggNOG" id="KOG1755">
    <property type="taxonomic scope" value="Eukaryota"/>
</dbReference>
<comment type="subcellular location">
    <subcellularLocation>
        <location evidence="1">Cytoplasm</location>
        <location evidence="1">Cytoskeleton</location>
    </subcellularLocation>
</comment>
<dbReference type="EMBL" id="KB456266">
    <property type="protein sequence ID" value="EMF11130.1"/>
    <property type="molecule type" value="Genomic_DNA"/>
</dbReference>
<comment type="similarity">
    <text evidence="2 7">Belongs to the profilin family.</text>
</comment>
<accession>M3AWK9</accession>
<dbReference type="CDD" id="cd00148">
    <property type="entry name" value="PROF"/>
    <property type="match status" value="1"/>
</dbReference>
<dbReference type="OrthoDB" id="421374at2759"/>
<evidence type="ECO:0000313" key="8">
    <source>
        <dbReference type="EMBL" id="EMF11130.1"/>
    </source>
</evidence>
<dbReference type="GO" id="GO:0051285">
    <property type="term" value="C:cell cortex of cell tip"/>
    <property type="evidence" value="ECO:0007669"/>
    <property type="project" value="EnsemblFungi"/>
</dbReference>
<dbReference type="OMA" id="QGQKFML"/>
<dbReference type="PANTHER" id="PTHR11604:SF0">
    <property type="entry name" value="PROFILIN"/>
    <property type="match status" value="1"/>
</dbReference>
<gene>
    <name evidence="8" type="ORF">SEPMUDRAFT_150144</name>
</gene>
<proteinExistence type="inferred from homology"/>
<dbReference type="GO" id="GO:0003785">
    <property type="term" value="F:actin monomer binding"/>
    <property type="evidence" value="ECO:0007669"/>
    <property type="project" value="EnsemblFungi"/>
</dbReference>
<comment type="function">
    <text evidence="6">Binds to actin and affects the structure of the cytoskeleton. At high concentrations, profilin prevents the polymerization of actin, whereas it enhances it at low concentrations.</text>
</comment>
<dbReference type="GO" id="GO:0005085">
    <property type="term" value="F:guanyl-nucleotide exchange factor activity"/>
    <property type="evidence" value="ECO:0007669"/>
    <property type="project" value="EnsemblFungi"/>
</dbReference>
<keyword evidence="5 6" id="KW-0206">Cytoskeleton</keyword>
<reference evidence="8 9" key="1">
    <citation type="journal article" date="2012" name="PLoS Pathog.">
        <title>Diverse lifestyles and strategies of plant pathogenesis encoded in the genomes of eighteen Dothideomycetes fungi.</title>
        <authorList>
            <person name="Ohm R.A."/>
            <person name="Feau N."/>
            <person name="Henrissat B."/>
            <person name="Schoch C.L."/>
            <person name="Horwitz B.A."/>
            <person name="Barry K.W."/>
            <person name="Condon B.J."/>
            <person name="Copeland A.C."/>
            <person name="Dhillon B."/>
            <person name="Glaser F."/>
            <person name="Hesse C.N."/>
            <person name="Kosti I."/>
            <person name="LaButti K."/>
            <person name="Lindquist E.A."/>
            <person name="Lucas S."/>
            <person name="Salamov A.A."/>
            <person name="Bradshaw R.E."/>
            <person name="Ciuffetti L."/>
            <person name="Hamelin R.C."/>
            <person name="Kema G.H.J."/>
            <person name="Lawrence C."/>
            <person name="Scott J.A."/>
            <person name="Spatafora J.W."/>
            <person name="Turgeon B.G."/>
            <person name="de Wit P.J.G.M."/>
            <person name="Zhong S."/>
            <person name="Goodwin S.B."/>
            <person name="Grigoriev I.V."/>
        </authorList>
    </citation>
    <scope>NUCLEOTIDE SEQUENCE [LARGE SCALE GENOMIC DNA]</scope>
    <source>
        <strain evidence="8 9">SO2202</strain>
    </source>
</reference>
<dbReference type="GO" id="GO:1903475">
    <property type="term" value="P:mitotic actomyosin contractile ring assembly"/>
    <property type="evidence" value="ECO:0007669"/>
    <property type="project" value="EnsemblFungi"/>
</dbReference>
<dbReference type="SUPFAM" id="SSF55770">
    <property type="entry name" value="Profilin (actin-binding protein)"/>
    <property type="match status" value="1"/>
</dbReference>
<dbReference type="GO" id="GO:0005856">
    <property type="term" value="C:cytoskeleton"/>
    <property type="evidence" value="ECO:0007669"/>
    <property type="project" value="UniProtKB-SubCell"/>
</dbReference>
<dbReference type="SMART" id="SM00392">
    <property type="entry name" value="PROF"/>
    <property type="match status" value="1"/>
</dbReference>
<dbReference type="Pfam" id="PF00235">
    <property type="entry name" value="Profilin"/>
    <property type="match status" value="1"/>
</dbReference>
<dbReference type="HOGENOM" id="CLU_120772_1_1_1"/>
<protein>
    <recommendedName>
        <fullName evidence="7">Profilin</fullName>
    </recommendedName>
</protein>
<dbReference type="PRINTS" id="PR01640">
    <property type="entry name" value="PROFILINPLNT"/>
</dbReference>
<dbReference type="InterPro" id="IPR036140">
    <property type="entry name" value="PFN_sf"/>
</dbReference>
<keyword evidence="4 7" id="KW-0009">Actin-binding</keyword>
<evidence type="ECO:0000256" key="7">
    <source>
        <dbReference type="RuleBase" id="RU003909"/>
    </source>
</evidence>
<dbReference type="AlphaFoldDB" id="M3AWK9"/>
<organism evidence="8 9">
    <name type="scientific">Sphaerulina musiva (strain SO2202)</name>
    <name type="common">Poplar stem canker fungus</name>
    <name type="synonym">Septoria musiva</name>
    <dbReference type="NCBI Taxonomy" id="692275"/>
    <lineage>
        <taxon>Eukaryota</taxon>
        <taxon>Fungi</taxon>
        <taxon>Dikarya</taxon>
        <taxon>Ascomycota</taxon>
        <taxon>Pezizomycotina</taxon>
        <taxon>Dothideomycetes</taxon>
        <taxon>Dothideomycetidae</taxon>
        <taxon>Mycosphaerellales</taxon>
        <taxon>Mycosphaerellaceae</taxon>
        <taxon>Sphaerulina</taxon>
    </lineage>
</organism>
<keyword evidence="3" id="KW-0963">Cytoplasm</keyword>
<evidence type="ECO:0000256" key="4">
    <source>
        <dbReference type="ARBA" id="ARBA00023203"/>
    </source>
</evidence>
<dbReference type="GO" id="GO:0044396">
    <property type="term" value="P:actin cortical patch organization"/>
    <property type="evidence" value="ECO:0007669"/>
    <property type="project" value="EnsemblFungi"/>
</dbReference>
<keyword evidence="9" id="KW-1185">Reference proteome</keyword>
<name>M3AWK9_SPHMS</name>
<evidence type="ECO:0000313" key="9">
    <source>
        <dbReference type="Proteomes" id="UP000016931"/>
    </source>
</evidence>
<evidence type="ECO:0000256" key="1">
    <source>
        <dbReference type="ARBA" id="ARBA00004245"/>
    </source>
</evidence>